<protein>
    <submittedName>
        <fullName evidence="2">Uncharacterized protein</fullName>
    </submittedName>
</protein>
<reference evidence="2 3" key="1">
    <citation type="submission" date="2020-07" db="EMBL/GenBank/DDBJ databases">
        <title>Sequencing the genomes of 1000 actinobacteria strains.</title>
        <authorList>
            <person name="Klenk H.-P."/>
        </authorList>
    </citation>
    <scope>NUCLEOTIDE SEQUENCE [LARGE SCALE GENOMIC DNA]</scope>
    <source>
        <strain evidence="2 3">DSM 24662</strain>
    </source>
</reference>
<keyword evidence="3" id="KW-1185">Reference proteome</keyword>
<feature type="compositionally biased region" description="Polar residues" evidence="1">
    <location>
        <begin position="12"/>
        <end position="33"/>
    </location>
</feature>
<evidence type="ECO:0000313" key="2">
    <source>
        <dbReference type="EMBL" id="NYE20345.1"/>
    </source>
</evidence>
<evidence type="ECO:0000256" key="1">
    <source>
        <dbReference type="SAM" id="MobiDB-lite"/>
    </source>
</evidence>
<dbReference type="AlphaFoldDB" id="A0A7Y9GRN2"/>
<proteinExistence type="predicted"/>
<evidence type="ECO:0000313" key="3">
    <source>
        <dbReference type="Proteomes" id="UP000576969"/>
    </source>
</evidence>
<sequence length="33" mass="3574">MTSDETRHQPTPFAQSIPVSATVENQAKTTGEN</sequence>
<comment type="caution">
    <text evidence="2">The sequence shown here is derived from an EMBL/GenBank/DDBJ whole genome shotgun (WGS) entry which is preliminary data.</text>
</comment>
<accession>A0A7Y9GRN2</accession>
<name>A0A7Y9GRN2_9MICO</name>
<feature type="region of interest" description="Disordered" evidence="1">
    <location>
        <begin position="1"/>
        <end position="33"/>
    </location>
</feature>
<dbReference type="Proteomes" id="UP000576969">
    <property type="component" value="Unassembled WGS sequence"/>
</dbReference>
<organism evidence="2 3">
    <name type="scientific">Microbacterium immunditiarum</name>
    <dbReference type="NCBI Taxonomy" id="337480"/>
    <lineage>
        <taxon>Bacteria</taxon>
        <taxon>Bacillati</taxon>
        <taxon>Actinomycetota</taxon>
        <taxon>Actinomycetes</taxon>
        <taxon>Micrococcales</taxon>
        <taxon>Microbacteriaceae</taxon>
        <taxon>Microbacterium</taxon>
    </lineage>
</organism>
<gene>
    <name evidence="2" type="ORF">BJ991_002373</name>
</gene>
<dbReference type="EMBL" id="JACCBV010000001">
    <property type="protein sequence ID" value="NYE20345.1"/>
    <property type="molecule type" value="Genomic_DNA"/>
</dbReference>